<dbReference type="InterPro" id="IPR010684">
    <property type="entry name" value="RNA_pol_II_trans_fac_SIII_A"/>
</dbReference>
<feature type="compositionally biased region" description="Polar residues" evidence="1">
    <location>
        <begin position="206"/>
        <end position="222"/>
    </location>
</feature>
<evidence type="ECO:0000256" key="1">
    <source>
        <dbReference type="SAM" id="MobiDB-lite"/>
    </source>
</evidence>
<gene>
    <name evidence="2" type="ORF">DCAR_0417758</name>
</gene>
<evidence type="ECO:0000313" key="2">
    <source>
        <dbReference type="EMBL" id="WOG98416.1"/>
    </source>
</evidence>
<dbReference type="Proteomes" id="UP000077755">
    <property type="component" value="Chromosome 4"/>
</dbReference>
<evidence type="ECO:0008006" key="4">
    <source>
        <dbReference type="Google" id="ProtNLM"/>
    </source>
</evidence>
<feature type="region of interest" description="Disordered" evidence="1">
    <location>
        <begin position="192"/>
        <end position="222"/>
    </location>
</feature>
<dbReference type="PANTHER" id="PTHR47543:SF2">
    <property type="entry name" value="RNA POLYMERASE II TRANSCRIPTION FACTOR SIII SUBUNIT A"/>
    <property type="match status" value="1"/>
</dbReference>
<dbReference type="EMBL" id="CP093346">
    <property type="protein sequence ID" value="WOG98416.1"/>
    <property type="molecule type" value="Genomic_DNA"/>
</dbReference>
<dbReference type="GO" id="GO:0006368">
    <property type="term" value="P:transcription elongation by RNA polymerase II"/>
    <property type="evidence" value="ECO:0007669"/>
    <property type="project" value="InterPro"/>
</dbReference>
<name>A0AAF1AZK8_DAUCS</name>
<proteinExistence type="predicted"/>
<keyword evidence="3" id="KW-1185">Reference proteome</keyword>
<evidence type="ECO:0000313" key="3">
    <source>
        <dbReference type="Proteomes" id="UP000077755"/>
    </source>
</evidence>
<dbReference type="GO" id="GO:0070449">
    <property type="term" value="C:elongin complex"/>
    <property type="evidence" value="ECO:0007669"/>
    <property type="project" value="InterPro"/>
</dbReference>
<protein>
    <recommendedName>
        <fullName evidence="4">Elongin-A</fullName>
    </recommendedName>
</protein>
<sequence>MSNVPSLVDLCVQTAIDNVRYLGDVGGVGEQLLERILPHCDVDQLKHIEDCSEGTDLSPLTDYLWKNFYHKKFGERSFNTVVQKMKSRNVTFQWRKLYEAKVKDMEEAQQKSIERMKKLYQNEDAQKKSRQVKLCTKVPPSSNKRNFYGGWGPGSIVGSSKSNLMKKSKVDFLKSQEVRNLTALRKNVVQKDDRPLCIRKPGGFSSKGSASTSQNIKPFQRR</sequence>
<dbReference type="PANTHER" id="PTHR47543">
    <property type="entry name" value="OS08G0169600 PROTEIN"/>
    <property type="match status" value="1"/>
</dbReference>
<dbReference type="AlphaFoldDB" id="A0AAF1AZK8"/>
<accession>A0AAF1AZK8</accession>
<dbReference type="Gene3D" id="6.10.250.3180">
    <property type="match status" value="1"/>
</dbReference>
<dbReference type="Pfam" id="PF06881">
    <property type="entry name" value="Elongin_A"/>
    <property type="match status" value="1"/>
</dbReference>
<reference evidence="2" key="1">
    <citation type="journal article" date="2016" name="Nat. Genet.">
        <title>A high-quality carrot genome assembly provides new insights into carotenoid accumulation and asterid genome evolution.</title>
        <authorList>
            <person name="Iorizzo M."/>
            <person name="Ellison S."/>
            <person name="Senalik D."/>
            <person name="Zeng P."/>
            <person name="Satapoomin P."/>
            <person name="Huang J."/>
            <person name="Bowman M."/>
            <person name="Iovene M."/>
            <person name="Sanseverino W."/>
            <person name="Cavagnaro P."/>
            <person name="Yildiz M."/>
            <person name="Macko-Podgorni A."/>
            <person name="Moranska E."/>
            <person name="Grzebelus E."/>
            <person name="Grzebelus D."/>
            <person name="Ashrafi H."/>
            <person name="Zheng Z."/>
            <person name="Cheng S."/>
            <person name="Spooner D."/>
            <person name="Van Deynze A."/>
            <person name="Simon P."/>
        </authorList>
    </citation>
    <scope>NUCLEOTIDE SEQUENCE</scope>
    <source>
        <tissue evidence="2">Leaf</tissue>
    </source>
</reference>
<reference evidence="2" key="2">
    <citation type="submission" date="2022-03" db="EMBL/GenBank/DDBJ databases">
        <title>Draft title - Genomic analysis of global carrot germplasm unveils the trajectory of domestication and the origin of high carotenoid orange carrot.</title>
        <authorList>
            <person name="Iorizzo M."/>
            <person name="Ellison S."/>
            <person name="Senalik D."/>
            <person name="Macko-Podgorni A."/>
            <person name="Grzebelus D."/>
            <person name="Bostan H."/>
            <person name="Rolling W."/>
            <person name="Curaba J."/>
            <person name="Simon P."/>
        </authorList>
    </citation>
    <scope>NUCLEOTIDE SEQUENCE</scope>
    <source>
        <tissue evidence="2">Leaf</tissue>
    </source>
</reference>
<organism evidence="2 3">
    <name type="scientific">Daucus carota subsp. sativus</name>
    <name type="common">Carrot</name>
    <dbReference type="NCBI Taxonomy" id="79200"/>
    <lineage>
        <taxon>Eukaryota</taxon>
        <taxon>Viridiplantae</taxon>
        <taxon>Streptophyta</taxon>
        <taxon>Embryophyta</taxon>
        <taxon>Tracheophyta</taxon>
        <taxon>Spermatophyta</taxon>
        <taxon>Magnoliopsida</taxon>
        <taxon>eudicotyledons</taxon>
        <taxon>Gunneridae</taxon>
        <taxon>Pentapetalae</taxon>
        <taxon>asterids</taxon>
        <taxon>campanulids</taxon>
        <taxon>Apiales</taxon>
        <taxon>Apiaceae</taxon>
        <taxon>Apioideae</taxon>
        <taxon>Scandiceae</taxon>
        <taxon>Daucinae</taxon>
        <taxon>Daucus</taxon>
        <taxon>Daucus sect. Daucus</taxon>
    </lineage>
</organism>